<gene>
    <name evidence="4" type="ORF">B9Q03_14340</name>
</gene>
<feature type="domain" description="DNA polymerase beta thumb" evidence="3">
    <location>
        <begin position="115"/>
        <end position="175"/>
    </location>
</feature>
<keyword evidence="2" id="KW-0548">Nucleotidyltransferase</keyword>
<reference evidence="4 5" key="1">
    <citation type="submission" date="2017-04" db="EMBL/GenBank/DDBJ databases">
        <title>Novel microbial lineages endemic to geothermal iron-oxide mats fill important gaps in the evolutionary history of Archaea.</title>
        <authorList>
            <person name="Jay Z.J."/>
            <person name="Beam J.P."/>
            <person name="Dlakic M."/>
            <person name="Rusch D.B."/>
            <person name="Kozubal M.A."/>
            <person name="Inskeep W.P."/>
        </authorList>
    </citation>
    <scope>NUCLEOTIDE SEQUENCE [LARGE SCALE GENOMIC DNA]</scope>
    <source>
        <strain evidence="4">OSP_D</strain>
    </source>
</reference>
<name>A0A2R6A7I9_9ARCH</name>
<accession>A0A2R6A7I9</accession>
<proteinExistence type="predicted"/>
<dbReference type="InterPro" id="IPR029398">
    <property type="entry name" value="PolB_thumb"/>
</dbReference>
<dbReference type="Proteomes" id="UP000240322">
    <property type="component" value="Unassembled WGS sequence"/>
</dbReference>
<evidence type="ECO:0000313" key="4">
    <source>
        <dbReference type="EMBL" id="PSN82344.1"/>
    </source>
</evidence>
<dbReference type="InterPro" id="IPR037160">
    <property type="entry name" value="DNA_Pol_thumb_sf"/>
</dbReference>
<sequence length="192" mass="20289">MSPGLGGGSAPAAGKSGIGVASAVASLLSPFCLRVQVVGGLRRGEADAPPELMVLPKSDVVFGYPNTVVAGLAGLERQGLLRVVSTGDVVEVEVGGGVHVAIYVVGRVEAWWPTLVVRTGCEEFVRHFAFLASARGYSLDGGVLRRGREGRVVPVRSEYEVFEVCGVPWLNPNERGASTFREKLWAKVGRSE</sequence>
<dbReference type="AlphaFoldDB" id="A0A2R6A7I9"/>
<evidence type="ECO:0000256" key="1">
    <source>
        <dbReference type="ARBA" id="ARBA00022679"/>
    </source>
</evidence>
<keyword evidence="1" id="KW-0808">Transferase</keyword>
<evidence type="ECO:0000256" key="2">
    <source>
        <dbReference type="ARBA" id="ARBA00022695"/>
    </source>
</evidence>
<dbReference type="Gene3D" id="3.30.210.10">
    <property type="entry name" value="DNA polymerase, thumb domain"/>
    <property type="match status" value="1"/>
</dbReference>
<dbReference type="GO" id="GO:0016779">
    <property type="term" value="F:nucleotidyltransferase activity"/>
    <property type="evidence" value="ECO:0007669"/>
    <property type="project" value="UniProtKB-KW"/>
</dbReference>
<comment type="caution">
    <text evidence="4">The sequence shown here is derived from an EMBL/GenBank/DDBJ whole genome shotgun (WGS) entry which is preliminary data.</text>
</comment>
<dbReference type="Pfam" id="PF14791">
    <property type="entry name" value="DNA_pol_B_thumb"/>
    <property type="match status" value="1"/>
</dbReference>
<dbReference type="InterPro" id="IPR043519">
    <property type="entry name" value="NT_sf"/>
</dbReference>
<protein>
    <recommendedName>
        <fullName evidence="3">DNA polymerase beta thumb domain-containing protein</fullName>
    </recommendedName>
</protein>
<evidence type="ECO:0000259" key="3">
    <source>
        <dbReference type="Pfam" id="PF14791"/>
    </source>
</evidence>
<organism evidence="4 5">
    <name type="scientific">Candidatus Marsarchaeota G2 archaeon OSP_D</name>
    <dbReference type="NCBI Taxonomy" id="1978157"/>
    <lineage>
        <taxon>Archaea</taxon>
        <taxon>Candidatus Marsarchaeota</taxon>
        <taxon>Candidatus Marsarchaeota group 2</taxon>
    </lineage>
</organism>
<dbReference type="SUPFAM" id="SSF81301">
    <property type="entry name" value="Nucleotidyltransferase"/>
    <property type="match status" value="1"/>
</dbReference>
<evidence type="ECO:0000313" key="5">
    <source>
        <dbReference type="Proteomes" id="UP000240322"/>
    </source>
</evidence>
<dbReference type="EMBL" id="NEXE01000368">
    <property type="protein sequence ID" value="PSN82344.1"/>
    <property type="molecule type" value="Genomic_DNA"/>
</dbReference>
<feature type="non-terminal residue" evidence="4">
    <location>
        <position position="192"/>
    </location>
</feature>